<name>A0A5B7IHD4_PORTR</name>
<evidence type="ECO:0000313" key="1">
    <source>
        <dbReference type="EMBL" id="MPC80288.1"/>
    </source>
</evidence>
<sequence length="73" mass="8161">MSVHASLATRPPQPIYPPTLHCTPPTSYHHAPHLHLGVGKNHPCCLLTGVPFKAFFVAQFVSMLEEEEEKEEE</sequence>
<gene>
    <name evidence="1" type="ORF">E2C01_074865</name>
</gene>
<comment type="caution">
    <text evidence="1">The sequence shown here is derived from an EMBL/GenBank/DDBJ whole genome shotgun (WGS) entry which is preliminary data.</text>
</comment>
<protein>
    <submittedName>
        <fullName evidence="1">Uncharacterized protein</fullName>
    </submittedName>
</protein>
<reference evidence="1 2" key="1">
    <citation type="submission" date="2019-05" db="EMBL/GenBank/DDBJ databases">
        <title>Another draft genome of Portunus trituberculatus and its Hox gene families provides insights of decapod evolution.</title>
        <authorList>
            <person name="Jeong J.-H."/>
            <person name="Song I."/>
            <person name="Kim S."/>
            <person name="Choi T."/>
            <person name="Kim D."/>
            <person name="Ryu S."/>
            <person name="Kim W."/>
        </authorList>
    </citation>
    <scope>NUCLEOTIDE SEQUENCE [LARGE SCALE GENOMIC DNA]</scope>
    <source>
        <tissue evidence="1">Muscle</tissue>
    </source>
</reference>
<dbReference type="Proteomes" id="UP000324222">
    <property type="component" value="Unassembled WGS sequence"/>
</dbReference>
<evidence type="ECO:0000313" key="2">
    <source>
        <dbReference type="Proteomes" id="UP000324222"/>
    </source>
</evidence>
<proteinExistence type="predicted"/>
<organism evidence="1 2">
    <name type="scientific">Portunus trituberculatus</name>
    <name type="common">Swimming crab</name>
    <name type="synonym">Neptunus trituberculatus</name>
    <dbReference type="NCBI Taxonomy" id="210409"/>
    <lineage>
        <taxon>Eukaryota</taxon>
        <taxon>Metazoa</taxon>
        <taxon>Ecdysozoa</taxon>
        <taxon>Arthropoda</taxon>
        <taxon>Crustacea</taxon>
        <taxon>Multicrustacea</taxon>
        <taxon>Malacostraca</taxon>
        <taxon>Eumalacostraca</taxon>
        <taxon>Eucarida</taxon>
        <taxon>Decapoda</taxon>
        <taxon>Pleocyemata</taxon>
        <taxon>Brachyura</taxon>
        <taxon>Eubrachyura</taxon>
        <taxon>Portunoidea</taxon>
        <taxon>Portunidae</taxon>
        <taxon>Portuninae</taxon>
        <taxon>Portunus</taxon>
    </lineage>
</organism>
<dbReference type="AlphaFoldDB" id="A0A5B7IHD4"/>
<accession>A0A5B7IHD4</accession>
<dbReference type="EMBL" id="VSRR010053620">
    <property type="protein sequence ID" value="MPC80288.1"/>
    <property type="molecule type" value="Genomic_DNA"/>
</dbReference>
<keyword evidence="2" id="KW-1185">Reference proteome</keyword>